<dbReference type="RefSeq" id="XP_069212247.1">
    <property type="nucleotide sequence ID" value="XM_069348703.1"/>
</dbReference>
<evidence type="ECO:0008006" key="3">
    <source>
        <dbReference type="Google" id="ProtNLM"/>
    </source>
</evidence>
<reference evidence="1 2" key="1">
    <citation type="submission" date="2023-08" db="EMBL/GenBank/DDBJ databases">
        <title>Annotated Genome Sequence of Vanrija albida AlHP1.</title>
        <authorList>
            <person name="Herzog R."/>
        </authorList>
    </citation>
    <scope>NUCLEOTIDE SEQUENCE [LARGE SCALE GENOMIC DNA]</scope>
    <source>
        <strain evidence="1 2">AlHP1</strain>
    </source>
</reference>
<name>A0ABR3QC70_9TREE</name>
<sequence length="320" mass="36594">MATIALDYDLYPHIIEAIVSHAPFGALLPLRATCNAINLQVDALLFTHQRLYEIPGPEYNHSGHRATPSYILTLPKNSSVRSDTATPRLPDFGAPQRAITLDADCRRVTHDLAEMFTKLHTLRRTLPCVQEYHDSFFPHVHTAVYLLTLQEDRRVNLGVDRPLIHIPRSVERLVLHIRHEKTKMSGTLDNDLRLTTGNTIREFVFAPWPPYGHLYEFMTMVFRFAARGSRDGFDITVVGLERAYPELLPDPNNPAKFDADHVKRAMRDTYQEFKIMAVGPEYAPVVELPPNLRVLTLEEWYAELGNRREMERGFEVVVGA</sequence>
<evidence type="ECO:0000313" key="2">
    <source>
        <dbReference type="Proteomes" id="UP001565368"/>
    </source>
</evidence>
<accession>A0ABR3QC70</accession>
<keyword evidence="2" id="KW-1185">Reference proteome</keyword>
<gene>
    <name evidence="1" type="ORF">Q8F55_000047</name>
</gene>
<dbReference type="Proteomes" id="UP001565368">
    <property type="component" value="Unassembled WGS sequence"/>
</dbReference>
<protein>
    <recommendedName>
        <fullName evidence="3">F-box domain-containing protein</fullName>
    </recommendedName>
</protein>
<dbReference type="GeneID" id="95981090"/>
<comment type="caution">
    <text evidence="1">The sequence shown here is derived from an EMBL/GenBank/DDBJ whole genome shotgun (WGS) entry which is preliminary data.</text>
</comment>
<organism evidence="1 2">
    <name type="scientific">Vanrija albida</name>
    <dbReference type="NCBI Taxonomy" id="181172"/>
    <lineage>
        <taxon>Eukaryota</taxon>
        <taxon>Fungi</taxon>
        <taxon>Dikarya</taxon>
        <taxon>Basidiomycota</taxon>
        <taxon>Agaricomycotina</taxon>
        <taxon>Tremellomycetes</taxon>
        <taxon>Trichosporonales</taxon>
        <taxon>Trichosporonaceae</taxon>
        <taxon>Vanrija</taxon>
    </lineage>
</organism>
<dbReference type="EMBL" id="JBBXJM010000001">
    <property type="protein sequence ID" value="KAL1412303.1"/>
    <property type="molecule type" value="Genomic_DNA"/>
</dbReference>
<proteinExistence type="predicted"/>
<evidence type="ECO:0000313" key="1">
    <source>
        <dbReference type="EMBL" id="KAL1412303.1"/>
    </source>
</evidence>